<dbReference type="GO" id="GO:0001522">
    <property type="term" value="P:pseudouridine synthesis"/>
    <property type="evidence" value="ECO:0007669"/>
    <property type="project" value="InterPro"/>
</dbReference>
<dbReference type="PANTHER" id="PTHR13326:SF21">
    <property type="entry name" value="PSEUDOURIDYLATE SYNTHASE PUS7L"/>
    <property type="match status" value="1"/>
</dbReference>
<dbReference type="InterPro" id="IPR020103">
    <property type="entry name" value="PsdUridine_synth_cat_dom_sf"/>
</dbReference>
<dbReference type="InterPro" id="IPR001656">
    <property type="entry name" value="PsdUridine_synth_TruD"/>
</dbReference>
<evidence type="ECO:0000313" key="5">
    <source>
        <dbReference type="EMBL" id="KAK4193666.1"/>
    </source>
</evidence>
<dbReference type="CDD" id="cd02576">
    <property type="entry name" value="PseudoU_synth_ScPUS7"/>
    <property type="match status" value="1"/>
</dbReference>
<evidence type="ECO:0000259" key="4">
    <source>
        <dbReference type="PROSITE" id="PS50984"/>
    </source>
</evidence>
<dbReference type="GO" id="GO:0009982">
    <property type="term" value="F:pseudouridine synthase activity"/>
    <property type="evidence" value="ECO:0007669"/>
    <property type="project" value="InterPro"/>
</dbReference>
<feature type="region of interest" description="Disordered" evidence="3">
    <location>
        <begin position="734"/>
        <end position="775"/>
    </location>
</feature>
<dbReference type="Pfam" id="PF23943">
    <property type="entry name" value="PUS7L_N"/>
    <property type="match status" value="1"/>
</dbReference>
<dbReference type="Pfam" id="PF01142">
    <property type="entry name" value="TruD"/>
    <property type="match status" value="1"/>
</dbReference>
<dbReference type="InterPro" id="IPR056963">
    <property type="entry name" value="PUS7L_N"/>
</dbReference>
<dbReference type="SUPFAM" id="SSF55120">
    <property type="entry name" value="Pseudouridine synthase"/>
    <property type="match status" value="1"/>
</dbReference>
<feature type="region of interest" description="Disordered" evidence="3">
    <location>
        <begin position="825"/>
        <end position="844"/>
    </location>
</feature>
<comment type="similarity">
    <text evidence="1">Belongs to the pseudouridine synthase TruD family.</text>
</comment>
<keyword evidence="6" id="KW-1185">Reference proteome</keyword>
<feature type="compositionally biased region" description="Basic and acidic residues" evidence="3">
    <location>
        <begin position="200"/>
        <end position="212"/>
    </location>
</feature>
<reference evidence="5" key="1">
    <citation type="journal article" date="2023" name="Mol. Phylogenet. Evol.">
        <title>Genome-scale phylogeny and comparative genomics of the fungal order Sordariales.</title>
        <authorList>
            <person name="Hensen N."/>
            <person name="Bonometti L."/>
            <person name="Westerberg I."/>
            <person name="Brannstrom I.O."/>
            <person name="Guillou S."/>
            <person name="Cros-Aarteil S."/>
            <person name="Calhoun S."/>
            <person name="Haridas S."/>
            <person name="Kuo A."/>
            <person name="Mondo S."/>
            <person name="Pangilinan J."/>
            <person name="Riley R."/>
            <person name="LaButti K."/>
            <person name="Andreopoulos B."/>
            <person name="Lipzen A."/>
            <person name="Chen C."/>
            <person name="Yan M."/>
            <person name="Daum C."/>
            <person name="Ng V."/>
            <person name="Clum A."/>
            <person name="Steindorff A."/>
            <person name="Ohm R.A."/>
            <person name="Martin F."/>
            <person name="Silar P."/>
            <person name="Natvig D.O."/>
            <person name="Lalanne C."/>
            <person name="Gautier V."/>
            <person name="Ament-Velasquez S.L."/>
            <person name="Kruys A."/>
            <person name="Hutchinson M.I."/>
            <person name="Powell A.J."/>
            <person name="Barry K."/>
            <person name="Miller A.N."/>
            <person name="Grigoriev I.V."/>
            <person name="Debuchy R."/>
            <person name="Gladieux P."/>
            <person name="Hiltunen Thoren M."/>
            <person name="Johannesson H."/>
        </authorList>
    </citation>
    <scope>NUCLEOTIDE SEQUENCE</scope>
    <source>
        <strain evidence="5">PSN309</strain>
    </source>
</reference>
<dbReference type="InterPro" id="IPR011760">
    <property type="entry name" value="PsdUridine_synth_TruD_insert"/>
</dbReference>
<evidence type="ECO:0000256" key="3">
    <source>
        <dbReference type="SAM" id="MobiDB-lite"/>
    </source>
</evidence>
<dbReference type="PROSITE" id="PS50984">
    <property type="entry name" value="TRUD"/>
    <property type="match status" value="1"/>
</dbReference>
<dbReference type="Proteomes" id="UP001302126">
    <property type="component" value="Unassembled WGS sequence"/>
</dbReference>
<feature type="compositionally biased region" description="Polar residues" evidence="3">
    <location>
        <begin position="77"/>
        <end position="91"/>
    </location>
</feature>
<comment type="caution">
    <text evidence="5">The sequence shown here is derived from an EMBL/GenBank/DDBJ whole genome shotgun (WGS) entry which is preliminary data.</text>
</comment>
<gene>
    <name evidence="5" type="ORF">QBC35DRAFT_2787</name>
</gene>
<feature type="region of interest" description="Disordered" evidence="3">
    <location>
        <begin position="182"/>
        <end position="216"/>
    </location>
</feature>
<dbReference type="InterPro" id="IPR042214">
    <property type="entry name" value="TruD_catalytic"/>
</dbReference>
<name>A0AAN6X5Z7_9PEZI</name>
<keyword evidence="2" id="KW-0413">Isomerase</keyword>
<dbReference type="PIRSF" id="PIRSF037016">
    <property type="entry name" value="Pseudouridin_synth_euk_prd"/>
    <property type="match status" value="1"/>
</dbReference>
<evidence type="ECO:0000256" key="2">
    <source>
        <dbReference type="ARBA" id="ARBA00023235"/>
    </source>
</evidence>
<sequence length="926" mass="102091">MASPSAGTYQPAVRLETEKSLGIIQRSASVNYSWVGDVRKRYSDFLVYEISKDGSVVHLRDYIEDEPKETPKASASPAASENRASNSNGSGTPVIKAPEAIQTLSEDDQQKLSTLLGEEVAKKLIEFDTSVQEKRATSGDSVPFNAITDRSQRANVHQEVRRMFSGRIETVADSTGVITATASRFAIKGPGRNQQGNRGQRRDNNRDNRSRADQSQSFASLGGEYLHLTLYKENKDTMDAVNTIARLLKIKSSNFGFAGTKDRRAATVQRISIHRQRASNLTWINTRIPNIRVGDFQHAKAPIQLGQHGGNEFVITLKNCFPTGGTECTIPQRMNKIQQSLELALAHMKQNGYINYFGLQRFGTYAIGTHTLGMKILKGDYEGFVDDVLHVDETLFEEALAPASTTTRKDVSAHRENIRDNNREDHERARAIAVWKTTKNAGKALEIMPKRFSSETALIRSLGSNPKDYTGAILSITRGLRMMYIHAYQSFVWNFAATQRWCKYGNKPVVGDLVLAGPSKSIDADDEETIHQGLNEDALYADARVLTEEDIASGKYTIFDVILPTPGFDVKYPTNELGKFYEEFMAKEEHGGLSPYDMRRKNREFSLSGSYRTLVGRFITEPQYAIRAYHDDTEQMYPTDLDFAIHNKALAKKTLANKTGVKRPAEDAVPAANAWSHFANNAAVYDNAMADHNRLEAEEKPASDTPAVARETWVQTGLDNSAKRVKLARHHQLIETSATDPISRADTSTPPPTTSEDTASSAQDTPSSTANFALPDGGVSLFPLKTETPMDIDQVSASPVPSIKTEETSPATAVTAVVTDAKADPHDWYGGKVPVPTSPTTGATIKEENNTVEPTACKDSPNTINGVVLPEFHTASDNPLSSTRKLFSDEDIDPKARKIAVILKFQLHSSNYATIVLRELMGTSVE</sequence>
<feature type="compositionally biased region" description="Low complexity" evidence="3">
    <location>
        <begin position="744"/>
        <end position="762"/>
    </location>
</feature>
<accession>A0AAN6X5Z7</accession>
<dbReference type="EMBL" id="MU864350">
    <property type="protein sequence ID" value="KAK4193666.1"/>
    <property type="molecule type" value="Genomic_DNA"/>
</dbReference>
<proteinExistence type="inferred from homology"/>
<dbReference type="AlphaFoldDB" id="A0AAN6X5Z7"/>
<evidence type="ECO:0000256" key="1">
    <source>
        <dbReference type="ARBA" id="ARBA00007953"/>
    </source>
</evidence>
<protein>
    <submittedName>
        <fullName evidence="5">Pseudouridine synthase</fullName>
    </submittedName>
</protein>
<feature type="region of interest" description="Disordered" evidence="3">
    <location>
        <begin position="66"/>
        <end position="94"/>
    </location>
</feature>
<organism evidence="5 6">
    <name type="scientific">Podospora australis</name>
    <dbReference type="NCBI Taxonomy" id="1536484"/>
    <lineage>
        <taxon>Eukaryota</taxon>
        <taxon>Fungi</taxon>
        <taxon>Dikarya</taxon>
        <taxon>Ascomycota</taxon>
        <taxon>Pezizomycotina</taxon>
        <taxon>Sordariomycetes</taxon>
        <taxon>Sordariomycetidae</taxon>
        <taxon>Sordariales</taxon>
        <taxon>Podosporaceae</taxon>
        <taxon>Podospora</taxon>
    </lineage>
</organism>
<dbReference type="GO" id="GO:0003723">
    <property type="term" value="F:RNA binding"/>
    <property type="evidence" value="ECO:0007669"/>
    <property type="project" value="InterPro"/>
</dbReference>
<feature type="domain" description="TRUD" evidence="4">
    <location>
        <begin position="352"/>
        <end position="617"/>
    </location>
</feature>
<dbReference type="GO" id="GO:0005634">
    <property type="term" value="C:nucleus"/>
    <property type="evidence" value="ECO:0007669"/>
    <property type="project" value="TreeGrafter"/>
</dbReference>
<reference evidence="5" key="2">
    <citation type="submission" date="2023-05" db="EMBL/GenBank/DDBJ databases">
        <authorList>
            <consortium name="Lawrence Berkeley National Laboratory"/>
            <person name="Steindorff A."/>
            <person name="Hensen N."/>
            <person name="Bonometti L."/>
            <person name="Westerberg I."/>
            <person name="Brannstrom I.O."/>
            <person name="Guillou S."/>
            <person name="Cros-Aarteil S."/>
            <person name="Calhoun S."/>
            <person name="Haridas S."/>
            <person name="Kuo A."/>
            <person name="Mondo S."/>
            <person name="Pangilinan J."/>
            <person name="Riley R."/>
            <person name="Labutti K."/>
            <person name="Andreopoulos B."/>
            <person name="Lipzen A."/>
            <person name="Chen C."/>
            <person name="Yanf M."/>
            <person name="Daum C."/>
            <person name="Ng V."/>
            <person name="Clum A."/>
            <person name="Ohm R."/>
            <person name="Martin F."/>
            <person name="Silar P."/>
            <person name="Natvig D."/>
            <person name="Lalanne C."/>
            <person name="Gautier V."/>
            <person name="Ament-Velasquez S.L."/>
            <person name="Kruys A."/>
            <person name="Hutchinson M.I."/>
            <person name="Powell A.J."/>
            <person name="Barry K."/>
            <person name="Miller A.N."/>
            <person name="Grigoriev I.V."/>
            <person name="Debuchy R."/>
            <person name="Gladieux P."/>
            <person name="Thoren M.H."/>
            <person name="Johannesson H."/>
        </authorList>
    </citation>
    <scope>NUCLEOTIDE SEQUENCE</scope>
    <source>
        <strain evidence="5">PSN309</strain>
    </source>
</reference>
<evidence type="ECO:0000313" key="6">
    <source>
        <dbReference type="Proteomes" id="UP001302126"/>
    </source>
</evidence>
<dbReference type="Gene3D" id="3.30.2350.20">
    <property type="entry name" value="TruD, catalytic domain"/>
    <property type="match status" value="3"/>
</dbReference>
<dbReference type="PANTHER" id="PTHR13326">
    <property type="entry name" value="TRNA PSEUDOURIDINE SYNTHASE D"/>
    <property type="match status" value="1"/>
</dbReference>